<dbReference type="Gene3D" id="3.40.50.12370">
    <property type="match status" value="1"/>
</dbReference>
<dbReference type="Proteomes" id="UP001165667">
    <property type="component" value="Unassembled WGS sequence"/>
</dbReference>
<reference evidence="3" key="1">
    <citation type="submission" date="2022-05" db="EMBL/GenBank/DDBJ databases">
        <authorList>
            <person name="Pankratov T."/>
        </authorList>
    </citation>
    <scope>NUCLEOTIDE SEQUENCE</scope>
    <source>
        <strain evidence="3">BP6-180914</strain>
    </source>
</reference>
<comment type="similarity">
    <text evidence="1">Belongs to the universal stress protein A family.</text>
</comment>
<name>A0AA41YW03_9HYPH</name>
<keyword evidence="4" id="KW-1185">Reference proteome</keyword>
<proteinExistence type="inferred from homology"/>
<evidence type="ECO:0000313" key="3">
    <source>
        <dbReference type="EMBL" id="MCW6508246.1"/>
    </source>
</evidence>
<dbReference type="CDD" id="cd00293">
    <property type="entry name" value="USP-like"/>
    <property type="match status" value="1"/>
</dbReference>
<comment type="caution">
    <text evidence="3">The sequence shown here is derived from an EMBL/GenBank/DDBJ whole genome shotgun (WGS) entry which is preliminary data.</text>
</comment>
<dbReference type="SUPFAM" id="SSF52402">
    <property type="entry name" value="Adenine nucleotide alpha hydrolases-like"/>
    <property type="match status" value="2"/>
</dbReference>
<dbReference type="PANTHER" id="PTHR46268">
    <property type="entry name" value="STRESS RESPONSE PROTEIN NHAX"/>
    <property type="match status" value="1"/>
</dbReference>
<accession>A0AA41YW03</accession>
<dbReference type="InterPro" id="IPR006016">
    <property type="entry name" value="UspA"/>
</dbReference>
<organism evidence="3 4">
    <name type="scientific">Lichenifustis flavocetrariae</name>
    <dbReference type="NCBI Taxonomy" id="2949735"/>
    <lineage>
        <taxon>Bacteria</taxon>
        <taxon>Pseudomonadati</taxon>
        <taxon>Pseudomonadota</taxon>
        <taxon>Alphaproteobacteria</taxon>
        <taxon>Hyphomicrobiales</taxon>
        <taxon>Lichenihabitantaceae</taxon>
        <taxon>Lichenifustis</taxon>
    </lineage>
</organism>
<dbReference type="PANTHER" id="PTHR46268:SF15">
    <property type="entry name" value="UNIVERSAL STRESS PROTEIN HP_0031"/>
    <property type="match status" value="1"/>
</dbReference>
<protein>
    <submittedName>
        <fullName evidence="3">Universal stress protein</fullName>
    </submittedName>
</protein>
<dbReference type="RefSeq" id="WP_282584615.1">
    <property type="nucleotide sequence ID" value="NZ_JAMOIM010000005.1"/>
</dbReference>
<dbReference type="Pfam" id="PF00582">
    <property type="entry name" value="Usp"/>
    <property type="match status" value="1"/>
</dbReference>
<dbReference type="EMBL" id="JAMOIM010000005">
    <property type="protein sequence ID" value="MCW6508246.1"/>
    <property type="molecule type" value="Genomic_DNA"/>
</dbReference>
<sequence length="276" mass="29684">MTYSTVMTHMDVGSENSGVLRVTTALAKRFGAGVIGIAACQPIQMVYGDGYVAGDMIQENLAEIALEMKEAEARFRSALTGKAAPLQWRSVNASVQLSDFVVREARAADLIITGPDLGWSAFDASRRVVISDVVLQAGRPVLIVPPGAEDLRLERVVIAWKDTREARRAIVDALPMLKMAGQVIVLEITVEDDTKDAPGRLDDITAWLHRHGVASTYDVVASIGDDAAQLNGLAEAQSADLMVAGAYGHGRLREWVLGGVTRNLLSHPSRCTLVSH</sequence>
<gene>
    <name evidence="3" type="ORF">M8523_09450</name>
</gene>
<dbReference type="AlphaFoldDB" id="A0AA41YW03"/>
<evidence type="ECO:0000259" key="2">
    <source>
        <dbReference type="Pfam" id="PF00582"/>
    </source>
</evidence>
<feature type="domain" description="UspA" evidence="2">
    <location>
        <begin position="213"/>
        <end position="267"/>
    </location>
</feature>
<evidence type="ECO:0000313" key="4">
    <source>
        <dbReference type="Proteomes" id="UP001165667"/>
    </source>
</evidence>
<evidence type="ECO:0000256" key="1">
    <source>
        <dbReference type="ARBA" id="ARBA00008791"/>
    </source>
</evidence>